<proteinExistence type="predicted"/>
<protein>
    <submittedName>
        <fullName evidence="3">Uncharacterized protein</fullName>
    </submittedName>
</protein>
<evidence type="ECO:0000256" key="2">
    <source>
        <dbReference type="SAM" id="MobiDB-lite"/>
    </source>
</evidence>
<evidence type="ECO:0000256" key="1">
    <source>
        <dbReference type="SAM" id="Coils"/>
    </source>
</evidence>
<name>A0ABP1CGY0_9APHY</name>
<keyword evidence="4" id="KW-1185">Reference proteome</keyword>
<feature type="compositionally biased region" description="Polar residues" evidence="2">
    <location>
        <begin position="410"/>
        <end position="427"/>
    </location>
</feature>
<feature type="compositionally biased region" description="Low complexity" evidence="2">
    <location>
        <begin position="310"/>
        <end position="326"/>
    </location>
</feature>
<dbReference type="EMBL" id="OZ037944">
    <property type="protein sequence ID" value="CAL1693934.1"/>
    <property type="molecule type" value="Genomic_DNA"/>
</dbReference>
<sequence>MSRFGSPTTPEISQWTFEWGTSFERREGQDHSAGMQIQTPLGDREPRLSMRGPFQDGSPFLSPVDYMPARISRSPAPYTAHMHHQIEHLKQTVAQLTDENQSLCDENERARIELNAVRENYSTLAHAVTLRRDAPASVKTELSTMMGIAETTELPGLANELEIPELNEAHHPTITYWSVGEWNQAEKARKSLGMTDSGDNKGKRGGSRAAEGENVMMPFMQAKDGRVLDGYEIAAMRSFARGQWEMWVHEGKAPAQWKHAPGNLQEDFYRVMCEKFPAFKYCQDDWKCKKLVTYYYPDWISHNGNHVNNAPSPAATSATTPASTPNEDSLSLRKRPSDSLVLATTTENKKAKNGLKTSGESKAAIVDPLLDLFVGGGDGDGDKSVNGDDSVPPPLISDEEMRGISEPTAVRSSVTSQESRGQSPLTQATCAALSSSISNGDANTSTVEAISTDPAHALTMAPNNFVLNATDVGMRLEIKGGPTPMNLCKAQWGEEHPNGTKEEFQVYWKQLGPAQKKELTKLSAKKKRELQKVYRNAVVYILLERS</sequence>
<feature type="region of interest" description="Disordered" evidence="2">
    <location>
        <begin position="377"/>
        <end position="427"/>
    </location>
</feature>
<gene>
    <name evidence="3" type="ORF">GFSPODELE1_LOCUS71</name>
</gene>
<feature type="region of interest" description="Disordered" evidence="2">
    <location>
        <begin position="310"/>
        <end position="338"/>
    </location>
</feature>
<organism evidence="3 4">
    <name type="scientific">Somion occarium</name>
    <dbReference type="NCBI Taxonomy" id="3059160"/>
    <lineage>
        <taxon>Eukaryota</taxon>
        <taxon>Fungi</taxon>
        <taxon>Dikarya</taxon>
        <taxon>Basidiomycota</taxon>
        <taxon>Agaricomycotina</taxon>
        <taxon>Agaricomycetes</taxon>
        <taxon>Polyporales</taxon>
        <taxon>Cerrenaceae</taxon>
        <taxon>Somion</taxon>
    </lineage>
</organism>
<evidence type="ECO:0000313" key="3">
    <source>
        <dbReference type="EMBL" id="CAL1693934.1"/>
    </source>
</evidence>
<feature type="coiled-coil region" evidence="1">
    <location>
        <begin position="86"/>
        <end position="120"/>
    </location>
</feature>
<keyword evidence="1" id="KW-0175">Coiled coil</keyword>
<evidence type="ECO:0000313" key="4">
    <source>
        <dbReference type="Proteomes" id="UP001497453"/>
    </source>
</evidence>
<accession>A0ABP1CGY0</accession>
<dbReference type="Proteomes" id="UP001497453">
    <property type="component" value="Chromosome 1"/>
</dbReference>
<reference evidence="4" key="1">
    <citation type="submission" date="2024-04" db="EMBL/GenBank/DDBJ databases">
        <authorList>
            <person name="Shaw F."/>
            <person name="Minotto A."/>
        </authorList>
    </citation>
    <scope>NUCLEOTIDE SEQUENCE [LARGE SCALE GENOMIC DNA]</scope>
</reference>
<feature type="region of interest" description="Disordered" evidence="2">
    <location>
        <begin position="191"/>
        <end position="211"/>
    </location>
</feature>